<dbReference type="SUPFAM" id="SSF48452">
    <property type="entry name" value="TPR-like"/>
    <property type="match status" value="1"/>
</dbReference>
<evidence type="ECO:0000256" key="13">
    <source>
        <dbReference type="PROSITE-ProRule" id="PRU00339"/>
    </source>
</evidence>
<organism evidence="16 17">
    <name type="scientific">Desulfobacula toluolica (strain DSM 7467 / Tol2)</name>
    <dbReference type="NCBI Taxonomy" id="651182"/>
    <lineage>
        <taxon>Bacteria</taxon>
        <taxon>Pseudomonadati</taxon>
        <taxon>Thermodesulfobacteriota</taxon>
        <taxon>Desulfobacteria</taxon>
        <taxon>Desulfobacterales</taxon>
        <taxon>Desulfobacteraceae</taxon>
        <taxon>Desulfobacula</taxon>
    </lineage>
</organism>
<evidence type="ECO:0000256" key="5">
    <source>
        <dbReference type="ARBA" id="ARBA00022723"/>
    </source>
</evidence>
<gene>
    <name evidence="16" type="ordered locus">TOL2_C29960</name>
</gene>
<dbReference type="Gene3D" id="3.30.2010.10">
    <property type="entry name" value="Metalloproteases ('zincins'), catalytic domain"/>
    <property type="match status" value="1"/>
</dbReference>
<dbReference type="EMBL" id="FO203503">
    <property type="protein sequence ID" value="CCK81155.1"/>
    <property type="molecule type" value="Genomic_DNA"/>
</dbReference>
<keyword evidence="9" id="KW-0862">Zinc</keyword>
<dbReference type="InterPro" id="IPR050083">
    <property type="entry name" value="HtpX_protease"/>
</dbReference>
<keyword evidence="17" id="KW-1185">Reference proteome</keyword>
<dbReference type="PANTHER" id="PTHR43221">
    <property type="entry name" value="PROTEASE HTPX"/>
    <property type="match status" value="1"/>
</dbReference>
<accession>K0NJY2</accession>
<dbReference type="KEGG" id="dto:TOL2_C29960"/>
<dbReference type="CDD" id="cd07345">
    <property type="entry name" value="M48A_Ste24p-like"/>
    <property type="match status" value="1"/>
</dbReference>
<evidence type="ECO:0000256" key="2">
    <source>
        <dbReference type="ARBA" id="ARBA00022475"/>
    </source>
</evidence>
<evidence type="ECO:0000256" key="14">
    <source>
        <dbReference type="SAM" id="Phobius"/>
    </source>
</evidence>
<dbReference type="OrthoDB" id="255388at2"/>
<name>K0NJY2_DESTT</name>
<evidence type="ECO:0000256" key="9">
    <source>
        <dbReference type="ARBA" id="ARBA00022833"/>
    </source>
</evidence>
<keyword evidence="11" id="KW-0482">Metalloprotease</keyword>
<keyword evidence="12 14" id="KW-0472">Membrane</keyword>
<feature type="domain" description="Peptidase M48" evidence="15">
    <location>
        <begin position="221"/>
        <end position="419"/>
    </location>
</feature>
<feature type="transmembrane region" description="Helical" evidence="14">
    <location>
        <begin position="297"/>
        <end position="324"/>
    </location>
</feature>
<evidence type="ECO:0000256" key="10">
    <source>
        <dbReference type="ARBA" id="ARBA00022989"/>
    </source>
</evidence>
<evidence type="ECO:0000313" key="17">
    <source>
        <dbReference type="Proteomes" id="UP000007347"/>
    </source>
</evidence>
<dbReference type="AlphaFoldDB" id="K0NJY2"/>
<dbReference type="STRING" id="651182.TOL2_C29960"/>
<keyword evidence="10 14" id="KW-1133">Transmembrane helix</keyword>
<reference evidence="16 17" key="1">
    <citation type="journal article" date="2013" name="Environ. Microbiol.">
        <title>Complete genome, catabolic sub-proteomes and key-metabolites of Desulfobacula toluolica Tol2, a marine, aromatic compound-degrading, sulfate-reducing bacterium.</title>
        <authorList>
            <person name="Wohlbrand L."/>
            <person name="Jacob J.H."/>
            <person name="Kube M."/>
            <person name="Mussmann M."/>
            <person name="Jarling R."/>
            <person name="Beck A."/>
            <person name="Amann R."/>
            <person name="Wilkes H."/>
            <person name="Reinhardt R."/>
            <person name="Rabus R."/>
        </authorList>
    </citation>
    <scope>NUCLEOTIDE SEQUENCE [LARGE SCALE GENOMIC DNA]</scope>
    <source>
        <strain evidence="17">DSM 7467 / Tol2</strain>
    </source>
</reference>
<feature type="transmembrane region" description="Helical" evidence="14">
    <location>
        <begin position="151"/>
        <end position="174"/>
    </location>
</feature>
<dbReference type="PANTHER" id="PTHR43221:SF2">
    <property type="entry name" value="PROTEASE HTPX HOMOLOG"/>
    <property type="match status" value="1"/>
</dbReference>
<proteinExistence type="predicted"/>
<feature type="repeat" description="TPR" evidence="13">
    <location>
        <begin position="486"/>
        <end position="519"/>
    </location>
</feature>
<keyword evidence="5" id="KW-0479">Metal-binding</keyword>
<feature type="transmembrane region" description="Helical" evidence="14">
    <location>
        <begin position="344"/>
        <end position="365"/>
    </location>
</feature>
<keyword evidence="8 13" id="KW-0802">TPR repeat</keyword>
<dbReference type="PROSITE" id="PS50005">
    <property type="entry name" value="TPR"/>
    <property type="match status" value="1"/>
</dbReference>
<feature type="transmembrane region" description="Helical" evidence="14">
    <location>
        <begin position="30"/>
        <end position="50"/>
    </location>
</feature>
<dbReference type="InterPro" id="IPR013105">
    <property type="entry name" value="TPR_2"/>
</dbReference>
<keyword evidence="4 14" id="KW-0812">Transmembrane</keyword>
<feature type="transmembrane region" description="Helical" evidence="14">
    <location>
        <begin position="186"/>
        <end position="208"/>
    </location>
</feature>
<comment type="cofactor">
    <cofactor evidence="1">
        <name>Zn(2+)</name>
        <dbReference type="ChEBI" id="CHEBI:29105"/>
    </cofactor>
</comment>
<protein>
    <submittedName>
        <fullName evidence="16">Predicted peptidase M48, Ste24p</fullName>
    </submittedName>
</protein>
<dbReference type="GO" id="GO:0046872">
    <property type="term" value="F:metal ion binding"/>
    <property type="evidence" value="ECO:0007669"/>
    <property type="project" value="UniProtKB-KW"/>
</dbReference>
<dbReference type="GO" id="GO:0006508">
    <property type="term" value="P:proteolysis"/>
    <property type="evidence" value="ECO:0007669"/>
    <property type="project" value="UniProtKB-KW"/>
</dbReference>
<evidence type="ECO:0000256" key="12">
    <source>
        <dbReference type="ARBA" id="ARBA00023136"/>
    </source>
</evidence>
<dbReference type="RefSeq" id="WP_014958364.1">
    <property type="nucleotide sequence ID" value="NC_018645.1"/>
</dbReference>
<evidence type="ECO:0000256" key="1">
    <source>
        <dbReference type="ARBA" id="ARBA00001947"/>
    </source>
</evidence>
<keyword evidence="2" id="KW-1003">Cell membrane</keyword>
<feature type="transmembrane region" description="Helical" evidence="14">
    <location>
        <begin position="111"/>
        <end position="130"/>
    </location>
</feature>
<sequence length="608" mass="70598">MFSNFLYFLIALVIYTTSDLFDTDKTFDPVYLFDGLAVSALFVLICFVSFKRLEKKSVENPYENIDHLIDTYTSRLSVIALVIFAINIYGFQLNRIFSGIVFFDAVPTFEAILFLGLFLLYLMIIWNAAYHVQKKYFSSKVSKKNFILSNLSFSLPALLPWFCLSLIADILGFLPWQPFKTFLQTPAGEICYIVLFLITIAVFGPVLIRMVWNCHPLEPGYARTRIETLCQKAGLKYSQILRWELFGGTMITAGVMGIIGRFRYILVTPALLNSLNDDELDSVMLHEIGHVQKYHMLFYLFFFLGFIACNFVFFEPIMLLLYILEPVYDLFAMIGIEKGAAHSILIISTLIGFFVLYFRFVFGFFMRNFERQADLHVYRFTPDASPLISTFYKIASFSRQSIERPNWHHYSIGQRVRFLEKCQSSPALIQAHHSYVKKMIIGYFILIMVIFGFGYSINYGVAKESFSNFIAENILFQQMDLDPENSDLYVVVGDYYYNKKNYEKAIDSYENVLRVDPENIHALNNLSWLFATCPQEEYRNREKALEYAGKALAQKREAFILDTYAEALFVNNDIPNAVNAAKEARKRSKDKKEYYDSQLQRFEKMLNP</sequence>
<keyword evidence="6" id="KW-0677">Repeat</keyword>
<dbReference type="InterPro" id="IPR019734">
    <property type="entry name" value="TPR_rpt"/>
</dbReference>
<dbReference type="InterPro" id="IPR011990">
    <property type="entry name" value="TPR-like_helical_dom_sf"/>
</dbReference>
<dbReference type="GO" id="GO:0004222">
    <property type="term" value="F:metalloendopeptidase activity"/>
    <property type="evidence" value="ECO:0007669"/>
    <property type="project" value="InterPro"/>
</dbReference>
<dbReference type="Pfam" id="PF07719">
    <property type="entry name" value="TPR_2"/>
    <property type="match status" value="1"/>
</dbReference>
<dbReference type="Gene3D" id="1.25.40.10">
    <property type="entry name" value="Tetratricopeptide repeat domain"/>
    <property type="match status" value="1"/>
</dbReference>
<evidence type="ECO:0000256" key="8">
    <source>
        <dbReference type="ARBA" id="ARBA00022803"/>
    </source>
</evidence>
<dbReference type="PROSITE" id="PS50293">
    <property type="entry name" value="TPR_REGION"/>
    <property type="match status" value="1"/>
</dbReference>
<evidence type="ECO:0000256" key="3">
    <source>
        <dbReference type="ARBA" id="ARBA00022670"/>
    </source>
</evidence>
<feature type="transmembrane region" description="Helical" evidence="14">
    <location>
        <begin position="440"/>
        <end position="461"/>
    </location>
</feature>
<dbReference type="InterPro" id="IPR001915">
    <property type="entry name" value="Peptidase_M48"/>
</dbReference>
<dbReference type="SMART" id="SM00028">
    <property type="entry name" value="TPR"/>
    <property type="match status" value="1"/>
</dbReference>
<dbReference type="Proteomes" id="UP000007347">
    <property type="component" value="Chromosome"/>
</dbReference>
<evidence type="ECO:0000259" key="15">
    <source>
        <dbReference type="Pfam" id="PF01435"/>
    </source>
</evidence>
<evidence type="ECO:0000313" key="16">
    <source>
        <dbReference type="EMBL" id="CCK81155.1"/>
    </source>
</evidence>
<dbReference type="Pfam" id="PF01435">
    <property type="entry name" value="Peptidase_M48"/>
    <property type="match status" value="1"/>
</dbReference>
<evidence type="ECO:0000256" key="11">
    <source>
        <dbReference type="ARBA" id="ARBA00023049"/>
    </source>
</evidence>
<dbReference type="HOGENOM" id="CLU_030786_0_0_7"/>
<evidence type="ECO:0000256" key="4">
    <source>
        <dbReference type="ARBA" id="ARBA00022692"/>
    </source>
</evidence>
<keyword evidence="3" id="KW-0645">Protease</keyword>
<feature type="transmembrane region" description="Helical" evidence="14">
    <location>
        <begin position="71"/>
        <end position="91"/>
    </location>
</feature>
<evidence type="ECO:0000256" key="6">
    <source>
        <dbReference type="ARBA" id="ARBA00022737"/>
    </source>
</evidence>
<keyword evidence="7" id="KW-0378">Hydrolase</keyword>
<evidence type="ECO:0000256" key="7">
    <source>
        <dbReference type="ARBA" id="ARBA00022801"/>
    </source>
</evidence>